<feature type="transmembrane region" description="Helical" evidence="6">
    <location>
        <begin position="130"/>
        <end position="150"/>
    </location>
</feature>
<keyword evidence="9" id="KW-1185">Reference proteome</keyword>
<dbReference type="Pfam" id="PF07690">
    <property type="entry name" value="MFS_1"/>
    <property type="match status" value="1"/>
</dbReference>
<dbReference type="InterPro" id="IPR036259">
    <property type="entry name" value="MFS_trans_sf"/>
</dbReference>
<feature type="region of interest" description="Disordered" evidence="5">
    <location>
        <begin position="271"/>
        <end position="291"/>
    </location>
</feature>
<feature type="transmembrane region" description="Helical" evidence="6">
    <location>
        <begin position="346"/>
        <end position="367"/>
    </location>
</feature>
<evidence type="ECO:0000256" key="4">
    <source>
        <dbReference type="ARBA" id="ARBA00023136"/>
    </source>
</evidence>
<feature type="transmembrane region" description="Helical" evidence="6">
    <location>
        <begin position="32"/>
        <end position="52"/>
    </location>
</feature>
<dbReference type="Gene3D" id="1.20.1250.20">
    <property type="entry name" value="MFS general substrate transporter like domains"/>
    <property type="match status" value="1"/>
</dbReference>
<evidence type="ECO:0000256" key="5">
    <source>
        <dbReference type="SAM" id="MobiDB-lite"/>
    </source>
</evidence>
<reference evidence="9" key="1">
    <citation type="submission" date="2015-06" db="EMBL/GenBank/DDBJ databases">
        <title>Expansion of signal transduction pathways in fungi by whole-genome duplication.</title>
        <authorList>
            <consortium name="DOE Joint Genome Institute"/>
            <person name="Corrochano L.M."/>
            <person name="Kuo A."/>
            <person name="Marcet-Houben M."/>
            <person name="Polaino S."/>
            <person name="Salamov A."/>
            <person name="Villalobos J.M."/>
            <person name="Alvarez M.I."/>
            <person name="Avalos J."/>
            <person name="Benito E.P."/>
            <person name="Benoit I."/>
            <person name="Burger G."/>
            <person name="Camino L.P."/>
            <person name="Canovas D."/>
            <person name="Cerda-Olmedo E."/>
            <person name="Cheng J.-F."/>
            <person name="Dominguez A."/>
            <person name="Elias M."/>
            <person name="Eslava A.P."/>
            <person name="Glaser F."/>
            <person name="Grimwood J."/>
            <person name="Gutierrez G."/>
            <person name="Heitman J."/>
            <person name="Henrissat B."/>
            <person name="Iturriaga E.A."/>
            <person name="Lang B.F."/>
            <person name="Lavin J.L."/>
            <person name="Lee S."/>
            <person name="Li W."/>
            <person name="Lindquist E."/>
            <person name="Lopez-Garcia S."/>
            <person name="Luque E.M."/>
            <person name="Marcos A.T."/>
            <person name="Martin J."/>
            <person name="McCluskey K."/>
            <person name="Medina H.R."/>
            <person name="Miralles-Duran A."/>
            <person name="Miyazaki A."/>
            <person name="Munoz-Torres E."/>
            <person name="Oguiza J.A."/>
            <person name="Ohm R."/>
            <person name="Olmedo M."/>
            <person name="Orejas M."/>
            <person name="Ortiz-Castellanos L."/>
            <person name="Pisabarro A.G."/>
            <person name="Rodriguez-Romero J."/>
            <person name="Ruiz-Herrera J."/>
            <person name="Ruiz-Vazquez R."/>
            <person name="Sanz C."/>
            <person name="Schackwitz W."/>
            <person name="Schmutz J."/>
            <person name="Shahriari M."/>
            <person name="Shelest E."/>
            <person name="Silva-Franco F."/>
            <person name="Soanes D."/>
            <person name="Syed K."/>
            <person name="Tagua V.G."/>
            <person name="Talbot N.J."/>
            <person name="Thon M."/>
            <person name="De vries R.P."/>
            <person name="Wiebenga A."/>
            <person name="Yadav J.S."/>
            <person name="Braun E.L."/>
            <person name="Baker S."/>
            <person name="Garre V."/>
            <person name="Horwitz B."/>
            <person name="Torres-Martinez S."/>
            <person name="Idnurm A."/>
            <person name="Herrera-Estrella A."/>
            <person name="Gabaldon T."/>
            <person name="Grigoriev I.V."/>
        </authorList>
    </citation>
    <scope>NUCLEOTIDE SEQUENCE [LARGE SCALE GENOMIC DNA]</scope>
    <source>
        <strain evidence="9">NRRL 1555(-)</strain>
    </source>
</reference>
<dbReference type="PROSITE" id="PS50850">
    <property type="entry name" value="MFS"/>
    <property type="match status" value="1"/>
</dbReference>
<dbReference type="GeneID" id="28997747"/>
<feature type="transmembrane region" description="Helical" evidence="6">
    <location>
        <begin position="64"/>
        <end position="87"/>
    </location>
</feature>
<gene>
    <name evidence="8" type="ORF">PHYBLDRAFT_172641</name>
</gene>
<dbReference type="STRING" id="763407.A0A167L1R2"/>
<evidence type="ECO:0000256" key="6">
    <source>
        <dbReference type="SAM" id="Phobius"/>
    </source>
</evidence>
<feature type="transmembrane region" description="Helical" evidence="6">
    <location>
        <begin position="482"/>
        <end position="502"/>
    </location>
</feature>
<dbReference type="Proteomes" id="UP000077315">
    <property type="component" value="Unassembled WGS sequence"/>
</dbReference>
<keyword evidence="4 6" id="KW-0472">Membrane</keyword>
<evidence type="ECO:0000256" key="1">
    <source>
        <dbReference type="ARBA" id="ARBA00004141"/>
    </source>
</evidence>
<dbReference type="EMBL" id="KV440992">
    <property type="protein sequence ID" value="OAD69396.1"/>
    <property type="molecule type" value="Genomic_DNA"/>
</dbReference>
<feature type="transmembrane region" description="Helical" evidence="6">
    <location>
        <begin position="162"/>
        <end position="183"/>
    </location>
</feature>
<dbReference type="InterPro" id="IPR020846">
    <property type="entry name" value="MFS_dom"/>
</dbReference>
<sequence length="515" mass="56493">MGSIKHALQSRLLWKPPVEGDPRLLSPRTKGIIIFCLAICASTSGFSSTIYFPGLPLITEELKAPSIATTLTAALFVLFMGLAPVVWASISDHYQIRRLLFLVSMIIFSVASLGATFVQNIWPLVVLRCIQSIGSSCGNSVGAGVIADCYPIEKRGAAFGKYFFGTFFGPLLVFLVFNLSFYICYTGPIIGGFLILSDKTWRATFWFCFAYSLFIALTLFFILPETYRVNSLYDNPKEAVDVPSSSKEDTEHRESFEHQPTIAAGELEKGDKDRSLNYDNNTDPAHQSPKPRQKMNIIAPFLLLRHPFVFMISFVGGIAFGCMFSIETVIPDLYEKNYGFNSWQTGLSYLGGGVGNMMGSIVGGMLSDRLLMRARSKRGGQPLVEDRLTANLWPAGLIIVPFGLLLFGWTITYKTSVWASIVAFGIHTFGMNQISTSTAAYLVDAMPGQGASVTAAANLMRMIIACALTLVANPMVTALGAGWMSVLLAGLTWLSMAILFVVKLRGERLRKYSGF</sequence>
<name>A0A167L1R2_PHYB8</name>
<feature type="transmembrane region" description="Helical" evidence="6">
    <location>
        <begin position="99"/>
        <end position="118"/>
    </location>
</feature>
<dbReference type="InParanoid" id="A0A167L1R2"/>
<keyword evidence="2 6" id="KW-0812">Transmembrane</keyword>
<dbReference type="GO" id="GO:0022857">
    <property type="term" value="F:transmembrane transporter activity"/>
    <property type="evidence" value="ECO:0007669"/>
    <property type="project" value="InterPro"/>
</dbReference>
<comment type="subcellular location">
    <subcellularLocation>
        <location evidence="1">Membrane</location>
        <topology evidence="1">Multi-pass membrane protein</topology>
    </subcellularLocation>
</comment>
<feature type="transmembrane region" description="Helical" evidence="6">
    <location>
        <begin position="203"/>
        <end position="223"/>
    </location>
</feature>
<evidence type="ECO:0000313" key="9">
    <source>
        <dbReference type="Proteomes" id="UP000077315"/>
    </source>
</evidence>
<dbReference type="GO" id="GO:0005886">
    <property type="term" value="C:plasma membrane"/>
    <property type="evidence" value="ECO:0007669"/>
    <property type="project" value="TreeGrafter"/>
</dbReference>
<dbReference type="PANTHER" id="PTHR23502:SF5">
    <property type="entry name" value="QUINIDINE RESISTANCE PROTEIN 3"/>
    <property type="match status" value="1"/>
</dbReference>
<organism evidence="8 9">
    <name type="scientific">Phycomyces blakesleeanus (strain ATCC 8743b / DSM 1359 / FGSC 10004 / NBRC 33097 / NRRL 1555)</name>
    <dbReference type="NCBI Taxonomy" id="763407"/>
    <lineage>
        <taxon>Eukaryota</taxon>
        <taxon>Fungi</taxon>
        <taxon>Fungi incertae sedis</taxon>
        <taxon>Mucoromycota</taxon>
        <taxon>Mucoromycotina</taxon>
        <taxon>Mucoromycetes</taxon>
        <taxon>Mucorales</taxon>
        <taxon>Phycomycetaceae</taxon>
        <taxon>Phycomyces</taxon>
    </lineage>
</organism>
<evidence type="ECO:0000313" key="8">
    <source>
        <dbReference type="EMBL" id="OAD69396.1"/>
    </source>
</evidence>
<feature type="transmembrane region" description="Helical" evidence="6">
    <location>
        <begin position="388"/>
        <end position="411"/>
    </location>
</feature>
<dbReference type="SUPFAM" id="SSF103473">
    <property type="entry name" value="MFS general substrate transporter"/>
    <property type="match status" value="1"/>
</dbReference>
<dbReference type="VEuPathDB" id="FungiDB:PHYBLDRAFT_172641"/>
<dbReference type="InterPro" id="IPR011701">
    <property type="entry name" value="MFS"/>
</dbReference>
<evidence type="ECO:0000256" key="3">
    <source>
        <dbReference type="ARBA" id="ARBA00022989"/>
    </source>
</evidence>
<feature type="domain" description="Major facilitator superfamily (MFS) profile" evidence="7">
    <location>
        <begin position="33"/>
        <end position="507"/>
    </location>
</feature>
<keyword evidence="3 6" id="KW-1133">Transmembrane helix</keyword>
<accession>A0A167L1R2</accession>
<feature type="transmembrane region" description="Helical" evidence="6">
    <location>
        <begin position="455"/>
        <end position="476"/>
    </location>
</feature>
<feature type="transmembrane region" description="Helical" evidence="6">
    <location>
        <begin position="302"/>
        <end position="326"/>
    </location>
</feature>
<dbReference type="RefSeq" id="XP_018287436.1">
    <property type="nucleotide sequence ID" value="XM_018436841.1"/>
</dbReference>
<dbReference type="OrthoDB" id="3936150at2759"/>
<protein>
    <recommendedName>
        <fullName evidence="7">Major facilitator superfamily (MFS) profile domain-containing protein</fullName>
    </recommendedName>
</protein>
<evidence type="ECO:0000256" key="2">
    <source>
        <dbReference type="ARBA" id="ARBA00022692"/>
    </source>
</evidence>
<proteinExistence type="predicted"/>
<dbReference type="AlphaFoldDB" id="A0A167L1R2"/>
<dbReference type="PANTHER" id="PTHR23502">
    <property type="entry name" value="MAJOR FACILITATOR SUPERFAMILY"/>
    <property type="match status" value="1"/>
</dbReference>
<feature type="transmembrane region" description="Helical" evidence="6">
    <location>
        <begin position="417"/>
        <end position="443"/>
    </location>
</feature>
<evidence type="ECO:0000259" key="7">
    <source>
        <dbReference type="PROSITE" id="PS50850"/>
    </source>
</evidence>